<dbReference type="Proteomes" id="UP001153404">
    <property type="component" value="Unassembled WGS sequence"/>
</dbReference>
<reference evidence="3" key="1">
    <citation type="submission" date="2022-10" db="EMBL/GenBank/DDBJ databases">
        <title>Comparative genomic analysis of Cohnella hashimotonis sp. nov., isolated from the International Space Station.</title>
        <authorList>
            <person name="Simpson A."/>
            <person name="Venkateswaran K."/>
        </authorList>
    </citation>
    <scope>NUCLEOTIDE SEQUENCE</scope>
    <source>
        <strain evidence="3">DSM 28161</strain>
    </source>
</reference>
<keyword evidence="2" id="KW-0472">Membrane</keyword>
<name>A0A9X4L0D0_9BACL</name>
<evidence type="ECO:0000256" key="2">
    <source>
        <dbReference type="SAM" id="Phobius"/>
    </source>
</evidence>
<keyword evidence="4" id="KW-1185">Reference proteome</keyword>
<dbReference type="EMBL" id="JAPDIA010000009">
    <property type="protein sequence ID" value="MDG0813878.1"/>
    <property type="molecule type" value="Genomic_DNA"/>
</dbReference>
<evidence type="ECO:0000256" key="1">
    <source>
        <dbReference type="SAM" id="MobiDB-lite"/>
    </source>
</evidence>
<feature type="region of interest" description="Disordered" evidence="1">
    <location>
        <begin position="86"/>
        <end position="108"/>
    </location>
</feature>
<feature type="transmembrane region" description="Helical" evidence="2">
    <location>
        <begin position="12"/>
        <end position="37"/>
    </location>
</feature>
<dbReference type="AlphaFoldDB" id="A0A9X4L0D0"/>
<evidence type="ECO:0000313" key="4">
    <source>
        <dbReference type="Proteomes" id="UP001153404"/>
    </source>
</evidence>
<keyword evidence="2" id="KW-1133">Transmembrane helix</keyword>
<protein>
    <submittedName>
        <fullName evidence="3">Uncharacterized protein</fullName>
    </submittedName>
</protein>
<sequence length="108" mass="12247">MNALKLNRLRKSIFAKFAFSFIIVGLVPLLAVSFFSLNTFGSYMERYTINNFEQMVLNAGNNVNEFYIKYNNISKLMYAYGQSGGVGQLAKRMGGRRGRGGTARSRRR</sequence>
<evidence type="ECO:0000313" key="3">
    <source>
        <dbReference type="EMBL" id="MDG0813878.1"/>
    </source>
</evidence>
<comment type="caution">
    <text evidence="3">The sequence shown here is derived from an EMBL/GenBank/DDBJ whole genome shotgun (WGS) entry which is preliminary data.</text>
</comment>
<dbReference type="RefSeq" id="WP_277538333.1">
    <property type="nucleotide sequence ID" value="NZ_JAPDIA010000009.1"/>
</dbReference>
<keyword evidence="2" id="KW-0812">Transmembrane</keyword>
<feature type="compositionally biased region" description="Basic residues" evidence="1">
    <location>
        <begin position="93"/>
        <end position="108"/>
    </location>
</feature>
<organism evidence="3 4">
    <name type="scientific">Cohnella rhizosphaerae</name>
    <dbReference type="NCBI Taxonomy" id="1457232"/>
    <lineage>
        <taxon>Bacteria</taxon>
        <taxon>Bacillati</taxon>
        <taxon>Bacillota</taxon>
        <taxon>Bacilli</taxon>
        <taxon>Bacillales</taxon>
        <taxon>Paenibacillaceae</taxon>
        <taxon>Cohnella</taxon>
    </lineage>
</organism>
<accession>A0A9X4L0D0</accession>
<gene>
    <name evidence="3" type="ORF">OMP40_34795</name>
</gene>
<proteinExistence type="predicted"/>